<evidence type="ECO:0000256" key="1">
    <source>
        <dbReference type="ARBA" id="ARBA00001709"/>
    </source>
</evidence>
<dbReference type="PANTHER" id="PTHR43176">
    <property type="entry name" value="3-HYDROXYISOBUTYRYL-COA HYDROLASE-RELATED"/>
    <property type="match status" value="1"/>
</dbReference>
<organism evidence="5">
    <name type="scientific">freshwater metagenome</name>
    <dbReference type="NCBI Taxonomy" id="449393"/>
    <lineage>
        <taxon>unclassified sequences</taxon>
        <taxon>metagenomes</taxon>
        <taxon>ecological metagenomes</taxon>
    </lineage>
</organism>
<dbReference type="NCBIfam" id="NF004127">
    <property type="entry name" value="PRK05617.1"/>
    <property type="match status" value="1"/>
</dbReference>
<feature type="domain" description="Enoyl-CoA hydratase/isomerase" evidence="4">
    <location>
        <begin position="22"/>
        <end position="345"/>
    </location>
</feature>
<dbReference type="GO" id="GO:0006574">
    <property type="term" value="P:L-valine catabolic process"/>
    <property type="evidence" value="ECO:0007669"/>
    <property type="project" value="TreeGrafter"/>
</dbReference>
<sequence length="362" mass="37640">MSATAQEGPDSPVLVHVDGHAGHLVLNRPRAINALTHEMVAILQRTLDAWRDDDAIRTVVLTGAGERGLCAGGDIVSIHADAVSDGPAEDSASAAFWHDEYVLNATIAAYPKPYVAIMDGIVLGGGVGVSAHARHRVVTERSSIGMPETGIGFVPDVGGTWLLGHAPGELGTHLALTAGAVRAGDAIEIGLADVYVPTESLPDLLAALAEGEAGDVLARAAQPVPVAPLAADRDWIDRCYAGDDVATILARLHAAPEEAAQRAGALVASRSPTALSVTLRALRSARALPDLGAALAQEYRIVVRFLDTPDFAEGVRAAVIDKDRNPAWRPADLADIQPASIDEFFAPLTHELRLAPATGGTA</sequence>
<reference evidence="5" key="1">
    <citation type="submission" date="2020-05" db="EMBL/GenBank/DDBJ databases">
        <authorList>
            <person name="Chiriac C."/>
            <person name="Salcher M."/>
            <person name="Ghai R."/>
            <person name="Kavagutti S V."/>
        </authorList>
    </citation>
    <scope>NUCLEOTIDE SEQUENCE</scope>
</reference>
<dbReference type="InterPro" id="IPR032259">
    <property type="entry name" value="HIBYL-CoA-H"/>
</dbReference>
<evidence type="ECO:0000259" key="4">
    <source>
        <dbReference type="Pfam" id="PF16113"/>
    </source>
</evidence>
<dbReference type="GO" id="GO:0003860">
    <property type="term" value="F:3-hydroxyisobutyryl-CoA hydrolase activity"/>
    <property type="evidence" value="ECO:0007669"/>
    <property type="project" value="UniProtKB-EC"/>
</dbReference>
<protein>
    <recommendedName>
        <fullName evidence="2">3-hydroxyisobutyryl-CoA hydrolase</fullName>
        <ecNumber evidence="2">3.1.2.4</ecNumber>
    </recommendedName>
</protein>
<evidence type="ECO:0000313" key="5">
    <source>
        <dbReference type="EMBL" id="CAB4709147.1"/>
    </source>
</evidence>
<comment type="catalytic activity">
    <reaction evidence="1">
        <text>3-hydroxy-2-methylpropanoyl-CoA + H2O = 3-hydroxy-2-methylpropanoate + CoA + H(+)</text>
        <dbReference type="Rhea" id="RHEA:20888"/>
        <dbReference type="ChEBI" id="CHEBI:11805"/>
        <dbReference type="ChEBI" id="CHEBI:15377"/>
        <dbReference type="ChEBI" id="CHEBI:15378"/>
        <dbReference type="ChEBI" id="CHEBI:57287"/>
        <dbReference type="ChEBI" id="CHEBI:57340"/>
        <dbReference type="EC" id="3.1.2.4"/>
    </reaction>
</comment>
<proteinExistence type="predicted"/>
<evidence type="ECO:0000256" key="3">
    <source>
        <dbReference type="ARBA" id="ARBA00022801"/>
    </source>
</evidence>
<accession>A0A6J6QD17</accession>
<gene>
    <name evidence="5" type="ORF">UFOPK2579_01348</name>
</gene>
<dbReference type="EMBL" id="CAEZXR010000149">
    <property type="protein sequence ID" value="CAB4709147.1"/>
    <property type="molecule type" value="Genomic_DNA"/>
</dbReference>
<dbReference type="CDD" id="cd06558">
    <property type="entry name" value="crotonase-like"/>
    <property type="match status" value="1"/>
</dbReference>
<dbReference type="InterPro" id="IPR045004">
    <property type="entry name" value="ECH_dom"/>
</dbReference>
<dbReference type="Gene3D" id="3.90.226.10">
    <property type="entry name" value="2-enoyl-CoA Hydratase, Chain A, domain 1"/>
    <property type="match status" value="1"/>
</dbReference>
<dbReference type="PANTHER" id="PTHR43176:SF3">
    <property type="entry name" value="3-HYDROXYISOBUTYRYL-COA HYDROLASE, MITOCHONDRIAL"/>
    <property type="match status" value="1"/>
</dbReference>
<keyword evidence="3" id="KW-0378">Hydrolase</keyword>
<dbReference type="AlphaFoldDB" id="A0A6J6QD17"/>
<dbReference type="GO" id="GO:0005829">
    <property type="term" value="C:cytosol"/>
    <property type="evidence" value="ECO:0007669"/>
    <property type="project" value="TreeGrafter"/>
</dbReference>
<evidence type="ECO:0000256" key="2">
    <source>
        <dbReference type="ARBA" id="ARBA00011915"/>
    </source>
</evidence>
<name>A0A6J6QD17_9ZZZZ</name>
<dbReference type="SUPFAM" id="SSF52096">
    <property type="entry name" value="ClpP/crotonase"/>
    <property type="match status" value="1"/>
</dbReference>
<dbReference type="InterPro" id="IPR029045">
    <property type="entry name" value="ClpP/crotonase-like_dom_sf"/>
</dbReference>
<dbReference type="Pfam" id="PF16113">
    <property type="entry name" value="ECH_2"/>
    <property type="match status" value="1"/>
</dbReference>
<dbReference type="EC" id="3.1.2.4" evidence="2"/>